<organism evidence="1 2">
    <name type="scientific">Massilia orientalis</name>
    <dbReference type="NCBI Taxonomy" id="3050128"/>
    <lineage>
        <taxon>Bacteria</taxon>
        <taxon>Pseudomonadati</taxon>
        <taxon>Pseudomonadota</taxon>
        <taxon>Betaproteobacteria</taxon>
        <taxon>Burkholderiales</taxon>
        <taxon>Oxalobacteraceae</taxon>
        <taxon>Telluria group</taxon>
        <taxon>Massilia</taxon>
    </lineage>
</organism>
<evidence type="ECO:0000313" key="1">
    <source>
        <dbReference type="EMBL" id="MFJ1471392.1"/>
    </source>
</evidence>
<dbReference type="Proteomes" id="UP001168096">
    <property type="component" value="Unassembled WGS sequence"/>
</dbReference>
<sequence>MATKVERILILAKTYPSPSAKHTETSCVAGINEHGEARRLYPVPFRMVAENQQFQKWQWITVRIEKSPADHRPESHKVYVDTIEVGNKIPTANGWASRRPWWEMLPMFDSFTTLDTARELQDISLALLRPKRLVKLEISPVDNPNWTEEEMAKLIQQQSQGNLFSQDEERKQLKLLEKLPFDFYYHYVCDTPDGEQVYKHKIVDWEVGMLYRTCKRTYGTQWEAQFRAKLEQEFGKKDLLFMMGNIHRFQHQWLIISLFYPPKPASCVGSQVPLF</sequence>
<evidence type="ECO:0000313" key="2">
    <source>
        <dbReference type="Proteomes" id="UP001168096"/>
    </source>
</evidence>
<name>A0ACC7MH26_9BURK</name>
<gene>
    <name evidence="1" type="ORF">QPK29_027035</name>
</gene>
<reference evidence="1" key="1">
    <citation type="submission" date="2024-11" db="EMBL/GenBank/DDBJ databases">
        <title>Description of Massilia orientalis sp. nov., isolated from rhizosphere soil of Ageratina adenophora.</title>
        <authorList>
            <person name="Wang Y."/>
        </authorList>
    </citation>
    <scope>NUCLEOTIDE SEQUENCE</scope>
    <source>
        <strain evidence="1">YIM B02787</strain>
    </source>
</reference>
<accession>A0ACC7MH26</accession>
<keyword evidence="2" id="KW-1185">Reference proteome</keyword>
<comment type="caution">
    <text evidence="1">The sequence shown here is derived from an EMBL/GenBank/DDBJ whole genome shotgun (WGS) entry which is preliminary data.</text>
</comment>
<dbReference type="EMBL" id="JASNRB020000021">
    <property type="protein sequence ID" value="MFJ1471392.1"/>
    <property type="molecule type" value="Genomic_DNA"/>
</dbReference>
<protein>
    <submittedName>
        <fullName evidence="1">Uncharacterized protein</fullName>
    </submittedName>
</protein>
<proteinExistence type="predicted"/>